<feature type="domain" description="ThuA-like" evidence="1">
    <location>
        <begin position="6"/>
        <end position="55"/>
    </location>
</feature>
<keyword evidence="3" id="KW-1185">Reference proteome</keyword>
<dbReference type="Gene3D" id="3.40.50.880">
    <property type="match status" value="1"/>
</dbReference>
<reference evidence="2 3" key="1">
    <citation type="journal article" date="2019" name="Int. J. Syst. Evol. Microbiol.">
        <title>The Global Catalogue of Microorganisms (GCM) 10K type strain sequencing project: providing services to taxonomists for standard genome sequencing and annotation.</title>
        <authorList>
            <consortium name="The Broad Institute Genomics Platform"/>
            <consortium name="The Broad Institute Genome Sequencing Center for Infectious Disease"/>
            <person name="Wu L."/>
            <person name="Ma J."/>
        </authorList>
    </citation>
    <scope>NUCLEOTIDE SEQUENCE [LARGE SCALE GENOMIC DNA]</scope>
    <source>
        <strain evidence="2 3">JCM 16082</strain>
    </source>
</reference>
<dbReference type="Proteomes" id="UP001500507">
    <property type="component" value="Unassembled WGS sequence"/>
</dbReference>
<evidence type="ECO:0000313" key="2">
    <source>
        <dbReference type="EMBL" id="GAA0871413.1"/>
    </source>
</evidence>
<protein>
    <recommendedName>
        <fullName evidence="1">ThuA-like domain-containing protein</fullName>
    </recommendedName>
</protein>
<dbReference type="InterPro" id="IPR029062">
    <property type="entry name" value="Class_I_gatase-like"/>
</dbReference>
<organism evidence="2 3">
    <name type="scientific">Gangjinia marincola</name>
    <dbReference type="NCBI Taxonomy" id="578463"/>
    <lineage>
        <taxon>Bacteria</taxon>
        <taxon>Pseudomonadati</taxon>
        <taxon>Bacteroidota</taxon>
        <taxon>Flavobacteriia</taxon>
        <taxon>Flavobacteriales</taxon>
        <taxon>Flavobacteriaceae</taxon>
        <taxon>Gangjinia</taxon>
    </lineage>
</organism>
<comment type="caution">
    <text evidence="2">The sequence shown here is derived from an EMBL/GenBank/DDBJ whole genome shotgun (WGS) entry which is preliminary data.</text>
</comment>
<proteinExistence type="predicted"/>
<sequence>MLEVESTGDNSQDAPRPITWYKEYDGGRSFYTALGHNSVDYQSDINNRTMMLEAIL</sequence>
<evidence type="ECO:0000313" key="3">
    <source>
        <dbReference type="Proteomes" id="UP001500507"/>
    </source>
</evidence>
<evidence type="ECO:0000259" key="1">
    <source>
        <dbReference type="Pfam" id="PF06283"/>
    </source>
</evidence>
<dbReference type="RefSeq" id="WP_343763559.1">
    <property type="nucleotide sequence ID" value="NZ_BAAAFG010000002.1"/>
</dbReference>
<dbReference type="Pfam" id="PF06283">
    <property type="entry name" value="ThuA"/>
    <property type="match status" value="1"/>
</dbReference>
<name>A0ABN1ME62_9FLAO</name>
<dbReference type="InterPro" id="IPR029010">
    <property type="entry name" value="ThuA-like"/>
</dbReference>
<gene>
    <name evidence="2" type="ORF">GCM10009117_05590</name>
</gene>
<dbReference type="SUPFAM" id="SSF52317">
    <property type="entry name" value="Class I glutamine amidotransferase-like"/>
    <property type="match status" value="1"/>
</dbReference>
<dbReference type="EMBL" id="BAAAFG010000002">
    <property type="protein sequence ID" value="GAA0871413.1"/>
    <property type="molecule type" value="Genomic_DNA"/>
</dbReference>
<accession>A0ABN1ME62</accession>